<protein>
    <submittedName>
        <fullName evidence="1">Uncharacterized protein</fullName>
    </submittedName>
</protein>
<evidence type="ECO:0000313" key="2">
    <source>
        <dbReference type="Proteomes" id="UP001634394"/>
    </source>
</evidence>
<reference evidence="1 2" key="1">
    <citation type="submission" date="2024-11" db="EMBL/GenBank/DDBJ databases">
        <title>Chromosome-level genome assembly of the freshwater bivalve Anodonta woodiana.</title>
        <authorList>
            <person name="Chen X."/>
        </authorList>
    </citation>
    <scope>NUCLEOTIDE SEQUENCE [LARGE SCALE GENOMIC DNA]</scope>
    <source>
        <strain evidence="1">MN2024</strain>
        <tissue evidence="1">Gills</tissue>
    </source>
</reference>
<evidence type="ECO:0000313" key="1">
    <source>
        <dbReference type="EMBL" id="KAL3852143.1"/>
    </source>
</evidence>
<dbReference type="InterPro" id="IPR021109">
    <property type="entry name" value="Peptidase_aspartic_dom_sf"/>
</dbReference>
<accession>A0ABD3UUG7</accession>
<name>A0ABD3UUG7_SINWO</name>
<dbReference type="AlphaFoldDB" id="A0ABD3UUG7"/>
<dbReference type="EMBL" id="JBJQND010000015">
    <property type="protein sequence ID" value="KAL3852143.1"/>
    <property type="molecule type" value="Genomic_DNA"/>
</dbReference>
<gene>
    <name evidence="1" type="ORF">ACJMK2_015821</name>
</gene>
<dbReference type="Proteomes" id="UP001634394">
    <property type="component" value="Unassembled WGS sequence"/>
</dbReference>
<sequence length="150" mass="16389">MADRGLISISVTLPLKIIGEVFNHKLVIADIQVPIVLGYDFLFEYECKIDVAESKLFIGGSSVQCLLESDLPRVCRISTMESAIVPAGTEMIVQARVDGKLGYSTMAVIEAANFKLSEKGVFVARSVVDPSSGKVPSPVVNIYDHFCRMY</sequence>
<dbReference type="Gene3D" id="2.40.70.10">
    <property type="entry name" value="Acid Proteases"/>
    <property type="match status" value="1"/>
</dbReference>
<organism evidence="1 2">
    <name type="scientific">Sinanodonta woodiana</name>
    <name type="common">Chinese pond mussel</name>
    <name type="synonym">Anodonta woodiana</name>
    <dbReference type="NCBI Taxonomy" id="1069815"/>
    <lineage>
        <taxon>Eukaryota</taxon>
        <taxon>Metazoa</taxon>
        <taxon>Spiralia</taxon>
        <taxon>Lophotrochozoa</taxon>
        <taxon>Mollusca</taxon>
        <taxon>Bivalvia</taxon>
        <taxon>Autobranchia</taxon>
        <taxon>Heteroconchia</taxon>
        <taxon>Palaeoheterodonta</taxon>
        <taxon>Unionida</taxon>
        <taxon>Unionoidea</taxon>
        <taxon>Unionidae</taxon>
        <taxon>Unioninae</taxon>
        <taxon>Sinanodonta</taxon>
    </lineage>
</organism>
<comment type="caution">
    <text evidence="1">The sequence shown here is derived from an EMBL/GenBank/DDBJ whole genome shotgun (WGS) entry which is preliminary data.</text>
</comment>
<keyword evidence="2" id="KW-1185">Reference proteome</keyword>
<proteinExistence type="predicted"/>